<comment type="caution">
    <text evidence="4">The sequence shown here is derived from an EMBL/GenBank/DDBJ whole genome shotgun (WGS) entry which is preliminary data.</text>
</comment>
<dbReference type="PANTHER" id="PTHR42748">
    <property type="entry name" value="NITROGEN METABOLITE REPRESSION PROTEIN NMRA FAMILY MEMBER"/>
    <property type="match status" value="1"/>
</dbReference>
<dbReference type="PANTHER" id="PTHR42748:SF7">
    <property type="entry name" value="NMRA LIKE REDOX SENSOR 1-RELATED"/>
    <property type="match status" value="1"/>
</dbReference>
<dbReference type="InterPro" id="IPR036291">
    <property type="entry name" value="NAD(P)-bd_dom_sf"/>
</dbReference>
<keyword evidence="2" id="KW-0521">NADP</keyword>
<dbReference type="InterPro" id="IPR008030">
    <property type="entry name" value="NmrA-like"/>
</dbReference>
<dbReference type="Proteomes" id="UP000216339">
    <property type="component" value="Unassembled WGS sequence"/>
</dbReference>
<evidence type="ECO:0000313" key="5">
    <source>
        <dbReference type="Proteomes" id="UP000216339"/>
    </source>
</evidence>
<sequence>MAPPILAVVGATGAQGGGLARAALADPARRFRVRAVTRRPESAPARELARLGAEVAAADLDDPASVRRAFEGADAAFCVTNFWEHFSGEREIVQAEPMAAAAEAAGVGHVVWSTLEDTRRWVPLDDGRMPTLQGRFKVPHFDAKGEADALFTGRGLPVTLFRTSFYWENLIGFGVEPRRGADGVLTLTLPMGDRPLPGIAAEDIGRCAYGVLRQPERYVGATVGVAGEHPTGAEMAAALAEALGEEVRYHAVPPDAYRVLGFPGADELGNMFQVKHDANDDFCSARSVEGSRLLNPDLQTFRQWLAANAARIPVEPPLATA</sequence>
<dbReference type="Pfam" id="PF05368">
    <property type="entry name" value="NmrA"/>
    <property type="match status" value="1"/>
</dbReference>
<evidence type="ECO:0000256" key="1">
    <source>
        <dbReference type="ARBA" id="ARBA00006328"/>
    </source>
</evidence>
<dbReference type="SUPFAM" id="SSF51735">
    <property type="entry name" value="NAD(P)-binding Rossmann-fold domains"/>
    <property type="match status" value="1"/>
</dbReference>
<protein>
    <submittedName>
        <fullName evidence="4">Nucleoside-diphosphate sugar epimerase</fullName>
    </submittedName>
</protein>
<dbReference type="EMBL" id="MQWD01000001">
    <property type="protein sequence ID" value="PAP77267.1"/>
    <property type="molecule type" value="Genomic_DNA"/>
</dbReference>
<gene>
    <name evidence="4" type="ORF">BSZ37_12895</name>
</gene>
<reference evidence="4 5" key="1">
    <citation type="submission" date="2016-11" db="EMBL/GenBank/DDBJ databases">
        <title>Study of marine rhodopsin-containing bacteria.</title>
        <authorList>
            <person name="Yoshizawa S."/>
            <person name="Kumagai Y."/>
            <person name="Kogure K."/>
        </authorList>
    </citation>
    <scope>NUCLEOTIDE SEQUENCE [LARGE SCALE GENOMIC DNA]</scope>
    <source>
        <strain evidence="4 5">SAORIC-28</strain>
    </source>
</reference>
<accession>A0A271J1T2</accession>
<dbReference type="InterPro" id="IPR051164">
    <property type="entry name" value="NmrA-like_oxidored"/>
</dbReference>
<evidence type="ECO:0000313" key="4">
    <source>
        <dbReference type="EMBL" id="PAP77267.1"/>
    </source>
</evidence>
<keyword evidence="5" id="KW-1185">Reference proteome</keyword>
<dbReference type="RefSeq" id="WP_095510932.1">
    <property type="nucleotide sequence ID" value="NZ_MQWD01000001.1"/>
</dbReference>
<dbReference type="Gene3D" id="3.40.50.720">
    <property type="entry name" value="NAD(P)-binding Rossmann-like Domain"/>
    <property type="match status" value="1"/>
</dbReference>
<dbReference type="AlphaFoldDB" id="A0A271J1T2"/>
<dbReference type="Gene3D" id="3.90.25.10">
    <property type="entry name" value="UDP-galactose 4-epimerase, domain 1"/>
    <property type="match status" value="1"/>
</dbReference>
<proteinExistence type="inferred from homology"/>
<organism evidence="4 5">
    <name type="scientific">Rubrivirga marina</name>
    <dbReference type="NCBI Taxonomy" id="1196024"/>
    <lineage>
        <taxon>Bacteria</taxon>
        <taxon>Pseudomonadati</taxon>
        <taxon>Rhodothermota</taxon>
        <taxon>Rhodothermia</taxon>
        <taxon>Rhodothermales</taxon>
        <taxon>Rubricoccaceae</taxon>
        <taxon>Rubrivirga</taxon>
    </lineage>
</organism>
<evidence type="ECO:0000259" key="3">
    <source>
        <dbReference type="Pfam" id="PF05368"/>
    </source>
</evidence>
<evidence type="ECO:0000256" key="2">
    <source>
        <dbReference type="ARBA" id="ARBA00022857"/>
    </source>
</evidence>
<dbReference type="CDD" id="cd05251">
    <property type="entry name" value="NmrA_like_SDR_a"/>
    <property type="match status" value="1"/>
</dbReference>
<name>A0A271J1T2_9BACT</name>
<dbReference type="OrthoDB" id="9798669at2"/>
<feature type="domain" description="NmrA-like" evidence="3">
    <location>
        <begin position="6"/>
        <end position="304"/>
    </location>
</feature>
<comment type="similarity">
    <text evidence="1">Belongs to the NmrA-type oxidoreductase family.</text>
</comment>